<name>A0A2K5KLE6_CERAT</name>
<dbReference type="AlphaFoldDB" id="A0A2K5KLE6"/>
<dbReference type="Ensembl" id="ENSCATT00000007779.1">
    <property type="protein sequence ID" value="ENSCATP00000001517.1"/>
    <property type="gene ID" value="ENSCATG00000007089.1"/>
</dbReference>
<organism evidence="1 2">
    <name type="scientific">Cercocebus atys</name>
    <name type="common">Sooty mangabey</name>
    <name type="synonym">Cercocebus torquatus atys</name>
    <dbReference type="NCBI Taxonomy" id="9531"/>
    <lineage>
        <taxon>Eukaryota</taxon>
        <taxon>Metazoa</taxon>
        <taxon>Chordata</taxon>
        <taxon>Craniata</taxon>
        <taxon>Vertebrata</taxon>
        <taxon>Euteleostomi</taxon>
        <taxon>Mammalia</taxon>
        <taxon>Eutheria</taxon>
        <taxon>Euarchontoglires</taxon>
        <taxon>Primates</taxon>
        <taxon>Haplorrhini</taxon>
        <taxon>Catarrhini</taxon>
        <taxon>Cercopithecidae</taxon>
        <taxon>Cercopithecinae</taxon>
        <taxon>Cercocebus</taxon>
    </lineage>
</organism>
<evidence type="ECO:0000313" key="1">
    <source>
        <dbReference type="Ensembl" id="ENSCATP00000001517.1"/>
    </source>
</evidence>
<dbReference type="GeneTree" id="ENSGT00910000147518"/>
<reference evidence="1" key="1">
    <citation type="submission" date="2025-08" db="UniProtKB">
        <authorList>
            <consortium name="Ensembl"/>
        </authorList>
    </citation>
    <scope>IDENTIFICATION</scope>
</reference>
<proteinExistence type="predicted"/>
<dbReference type="Proteomes" id="UP000233060">
    <property type="component" value="Unassembled WGS sequence"/>
</dbReference>
<dbReference type="Bgee" id="ENSCATG00000007089">
    <property type="expression patterns" value="Expressed in lymph node and 12 other cell types or tissues"/>
</dbReference>
<accession>A0A2K5KLE6</accession>
<sequence length="122" mass="13605">MFTMWPFTEKCLPAPALEGYIASSFQSNLLPGNVSSLLVLVICCLWEPVLSQLADDENAVIYHNTNLRIKLSIRLFCRTKVKPTVDESCLLVQAKWNIWQQSPGVLGALLLIASSSHWAVQC</sequence>
<dbReference type="OMA" id="CKISIYF"/>
<keyword evidence="2" id="KW-1185">Reference proteome</keyword>
<reference evidence="1" key="2">
    <citation type="submission" date="2025-09" db="UniProtKB">
        <authorList>
            <consortium name="Ensembl"/>
        </authorList>
    </citation>
    <scope>IDENTIFICATION</scope>
</reference>
<evidence type="ECO:0000313" key="2">
    <source>
        <dbReference type="Proteomes" id="UP000233060"/>
    </source>
</evidence>
<protein>
    <submittedName>
        <fullName evidence="1">Uncharacterized protein</fullName>
    </submittedName>
</protein>